<protein>
    <submittedName>
        <fullName evidence="1">Uncharacterized protein</fullName>
    </submittedName>
</protein>
<accession>A0ABS3MYM3</accession>
<organism evidence="1 2">
    <name type="scientific">Metabacillus bambusae</name>
    <dbReference type="NCBI Taxonomy" id="2795218"/>
    <lineage>
        <taxon>Bacteria</taxon>
        <taxon>Bacillati</taxon>
        <taxon>Bacillota</taxon>
        <taxon>Bacilli</taxon>
        <taxon>Bacillales</taxon>
        <taxon>Bacillaceae</taxon>
        <taxon>Metabacillus</taxon>
    </lineage>
</organism>
<name>A0ABS3MYM3_9BACI</name>
<reference evidence="1 2" key="1">
    <citation type="submission" date="2021-03" db="EMBL/GenBank/DDBJ databases">
        <title>Whole genome sequence of Metabacillus bambusae BG109.</title>
        <authorList>
            <person name="Jeong J.W."/>
        </authorList>
    </citation>
    <scope>NUCLEOTIDE SEQUENCE [LARGE SCALE GENOMIC DNA]</scope>
    <source>
        <strain evidence="1 2">BG109</strain>
    </source>
</reference>
<dbReference type="EMBL" id="JAGDEL010000003">
    <property type="protein sequence ID" value="MBO1511132.1"/>
    <property type="molecule type" value="Genomic_DNA"/>
</dbReference>
<proteinExistence type="predicted"/>
<comment type="caution">
    <text evidence="1">The sequence shown here is derived from an EMBL/GenBank/DDBJ whole genome shotgun (WGS) entry which is preliminary data.</text>
</comment>
<dbReference type="RefSeq" id="WP_207975868.1">
    <property type="nucleotide sequence ID" value="NZ_JAGDEL010000003.1"/>
</dbReference>
<evidence type="ECO:0000313" key="1">
    <source>
        <dbReference type="EMBL" id="MBO1511132.1"/>
    </source>
</evidence>
<keyword evidence="2" id="KW-1185">Reference proteome</keyword>
<sequence length="84" mass="9978">MEEVKERGFTKTAAVVFVSDKLFYDGKLTEGIYKHFRNEFALYGDVFKPTGINKNAEYVSLSKRHDFRWESLDEQRKFYIIEIS</sequence>
<dbReference type="Proteomes" id="UP000663981">
    <property type="component" value="Unassembled WGS sequence"/>
</dbReference>
<evidence type="ECO:0000313" key="2">
    <source>
        <dbReference type="Proteomes" id="UP000663981"/>
    </source>
</evidence>
<gene>
    <name evidence="1" type="ORF">I7822_05485</name>
</gene>